<evidence type="ECO:0000256" key="3">
    <source>
        <dbReference type="ARBA" id="ARBA00023136"/>
    </source>
</evidence>
<dbReference type="InterPro" id="IPR051692">
    <property type="entry name" value="OMP-like"/>
</dbReference>
<protein>
    <submittedName>
        <fullName evidence="7">25 kDa outer-membrane immunogenic protein</fullName>
    </submittedName>
</protein>
<dbReference type="PANTHER" id="PTHR34001">
    <property type="entry name" value="BLL7405 PROTEIN"/>
    <property type="match status" value="1"/>
</dbReference>
<evidence type="ECO:0000256" key="4">
    <source>
        <dbReference type="ARBA" id="ARBA00023237"/>
    </source>
</evidence>
<dbReference type="Proteomes" id="UP000192074">
    <property type="component" value="Unassembled WGS sequence"/>
</dbReference>
<evidence type="ECO:0000256" key="1">
    <source>
        <dbReference type="ARBA" id="ARBA00004442"/>
    </source>
</evidence>
<gene>
    <name evidence="7" type="ORF">AGR4A_pAt10090</name>
</gene>
<organism evidence="7 8">
    <name type="scientific">Agrobacterium tumefaciens str. B6</name>
    <dbReference type="NCBI Taxonomy" id="1183423"/>
    <lineage>
        <taxon>Bacteria</taxon>
        <taxon>Pseudomonadati</taxon>
        <taxon>Pseudomonadota</taxon>
        <taxon>Alphaproteobacteria</taxon>
        <taxon>Hyphomicrobiales</taxon>
        <taxon>Rhizobiaceae</taxon>
        <taxon>Rhizobium/Agrobacterium group</taxon>
        <taxon>Agrobacterium</taxon>
        <taxon>Agrobacterium tumefaciens complex</taxon>
    </lineage>
</organism>
<dbReference type="EMBL" id="FCNL01000040">
    <property type="protein sequence ID" value="CVI24369.1"/>
    <property type="molecule type" value="Genomic_DNA"/>
</dbReference>
<comment type="caution">
    <text evidence="7">The sequence shown here is derived from an EMBL/GenBank/DDBJ whole genome shotgun (WGS) entry which is preliminary data.</text>
</comment>
<dbReference type="Pfam" id="PF13505">
    <property type="entry name" value="OMP_b-brl"/>
    <property type="match status" value="1"/>
</dbReference>
<dbReference type="InterPro" id="IPR027385">
    <property type="entry name" value="Beta-barrel_OMP"/>
</dbReference>
<dbReference type="PANTHER" id="PTHR34001:SF3">
    <property type="entry name" value="BLL7405 PROTEIN"/>
    <property type="match status" value="1"/>
</dbReference>
<comment type="subcellular location">
    <subcellularLocation>
        <location evidence="1">Cell outer membrane</location>
    </subcellularLocation>
</comment>
<comment type="similarity">
    <text evidence="5">Belongs to the Omp25/RopB family.</text>
</comment>
<evidence type="ECO:0000313" key="8">
    <source>
        <dbReference type="Proteomes" id="UP000192074"/>
    </source>
</evidence>
<keyword evidence="2" id="KW-0732">Signal</keyword>
<dbReference type="AlphaFoldDB" id="A0A822VC90"/>
<feature type="domain" description="Outer membrane protein beta-barrel" evidence="6">
    <location>
        <begin position="12"/>
        <end position="108"/>
    </location>
</feature>
<evidence type="ECO:0000259" key="6">
    <source>
        <dbReference type="Pfam" id="PF13505"/>
    </source>
</evidence>
<proteinExistence type="inferred from homology"/>
<reference evidence="7 8" key="1">
    <citation type="submission" date="2016-01" db="EMBL/GenBank/DDBJ databases">
        <authorList>
            <person name="Regsiter A."/>
            <person name="william w."/>
        </authorList>
    </citation>
    <scope>NUCLEOTIDE SEQUENCE [LARGE SCALE GENOMIC DNA]</scope>
    <source>
        <strain evidence="7 8">B6</strain>
    </source>
</reference>
<dbReference type="Gene3D" id="2.40.160.20">
    <property type="match status" value="1"/>
</dbReference>
<dbReference type="GO" id="GO:0009279">
    <property type="term" value="C:cell outer membrane"/>
    <property type="evidence" value="ECO:0007669"/>
    <property type="project" value="UniProtKB-SubCell"/>
</dbReference>
<evidence type="ECO:0000313" key="7">
    <source>
        <dbReference type="EMBL" id="CVI24369.1"/>
    </source>
</evidence>
<keyword evidence="4" id="KW-0998">Cell outer membrane</keyword>
<sequence>MNRMSSADFGTDWTGSLRSRLGYAFEHALVYVMAGWAGTRGYVEVPGLGKEKKTFSGYTIGAGLDYAFTDKMFGRIEYRYSDYRDKYLQGINVDVDQHAVRVGFGIQF</sequence>
<dbReference type="InterPro" id="IPR011250">
    <property type="entry name" value="OMP/PagP_B-barrel"/>
</dbReference>
<keyword evidence="3" id="KW-0472">Membrane</keyword>
<evidence type="ECO:0000256" key="5">
    <source>
        <dbReference type="ARBA" id="ARBA00038306"/>
    </source>
</evidence>
<evidence type="ECO:0000256" key="2">
    <source>
        <dbReference type="ARBA" id="ARBA00022729"/>
    </source>
</evidence>
<dbReference type="SUPFAM" id="SSF56925">
    <property type="entry name" value="OMPA-like"/>
    <property type="match status" value="1"/>
</dbReference>
<accession>A0A822VC90</accession>
<name>A0A822VC90_AGRTU</name>